<dbReference type="Proteomes" id="UP000054608">
    <property type="component" value="Unassembled WGS sequence"/>
</dbReference>
<comment type="caution">
    <text evidence="9">The sequence shown here is derived from an EMBL/GenBank/DDBJ whole genome shotgun (WGS) entry which is preliminary data.</text>
</comment>
<dbReference type="GO" id="GO:0008137">
    <property type="term" value="F:NADH dehydrogenase (ubiquinone) activity"/>
    <property type="evidence" value="ECO:0007669"/>
    <property type="project" value="InterPro"/>
</dbReference>
<evidence type="ECO:0000256" key="3">
    <source>
        <dbReference type="ARBA" id="ARBA00022989"/>
    </source>
</evidence>
<keyword evidence="9" id="KW-0830">Ubiquinone</keyword>
<keyword evidence="2 5" id="KW-0812">Transmembrane</keyword>
<evidence type="ECO:0000259" key="7">
    <source>
        <dbReference type="Pfam" id="PF00361"/>
    </source>
</evidence>
<feature type="transmembrane region" description="Helical" evidence="6">
    <location>
        <begin position="303"/>
        <end position="325"/>
    </location>
</feature>
<evidence type="ECO:0000259" key="8">
    <source>
        <dbReference type="Pfam" id="PF00662"/>
    </source>
</evidence>
<feature type="transmembrane region" description="Helical" evidence="6">
    <location>
        <begin position="126"/>
        <end position="144"/>
    </location>
</feature>
<sequence length="506" mass="55098">MVILMTLLFLSLLLGCPLMALGLHLVFAARPKISAQYAGYLMGAGFLAAVGLLCYLSLFQQSVLCFWINMDTLNALLGSLVLFISFAVHRFSFRYMQGDRLYRRFFMLMSSLTLSLLLMVFADHLVLLWVSWAVSNGLLVLLMVHKKEWRAAKNAGILAFYTLACGSLALLIAFVLLYLSGLTGSLQALTEQPQWPDLPLMQVSISFLLVAVLIQSALFPFHRWLLSSLNSPTPVSAFMHAGLVNGGGILMVKLAPIMARHSALLTGLFVLGALSALLGTLFKLMQHDIKKMLACSTMAQMGFMMMQCGLGLYAAAIAHLCWHGLFKASLFLGSGAAIAQAPPENNTPRPSFISLLSSVFGGLTAVCAFALMTHKTMSWTQASAFVLFFAFIAGAQLMLTWISHPKSRGNRVTGLVAAALAGLLYGVSIRGIEQLLPSLMAIQTLPLSWLHWTIMILFGALWVGLNGGLAEKLGVTRLGCWLYMTVFNASQPSAKTVTALRTDYSY</sequence>
<feature type="transmembrane region" description="Helical" evidence="6">
    <location>
        <begin position="352"/>
        <end position="372"/>
    </location>
</feature>
<dbReference type="GO" id="GO:0015990">
    <property type="term" value="P:electron transport coupled proton transport"/>
    <property type="evidence" value="ECO:0007669"/>
    <property type="project" value="TreeGrafter"/>
</dbReference>
<accession>A0A0W0XMR5</accession>
<organism evidence="9 10">
    <name type="scientific">Legionella rubrilucens</name>
    <dbReference type="NCBI Taxonomy" id="458"/>
    <lineage>
        <taxon>Bacteria</taxon>
        <taxon>Pseudomonadati</taxon>
        <taxon>Pseudomonadota</taxon>
        <taxon>Gammaproteobacteria</taxon>
        <taxon>Legionellales</taxon>
        <taxon>Legionellaceae</taxon>
        <taxon>Legionella</taxon>
    </lineage>
</organism>
<feature type="transmembrane region" description="Helical" evidence="6">
    <location>
        <begin position="39"/>
        <end position="60"/>
    </location>
</feature>
<dbReference type="InterPro" id="IPR003945">
    <property type="entry name" value="NU5C-like"/>
</dbReference>
<feature type="transmembrane region" description="Helical" evidence="6">
    <location>
        <begin position="156"/>
        <end position="180"/>
    </location>
</feature>
<evidence type="ECO:0000256" key="6">
    <source>
        <dbReference type="SAM" id="Phobius"/>
    </source>
</evidence>
<feature type="transmembrane region" description="Helical" evidence="6">
    <location>
        <begin position="444"/>
        <end position="465"/>
    </location>
</feature>
<keyword evidence="3 6" id="KW-1133">Transmembrane helix</keyword>
<dbReference type="Pfam" id="PF00361">
    <property type="entry name" value="Proton_antipo_M"/>
    <property type="match status" value="1"/>
</dbReference>
<dbReference type="PANTHER" id="PTHR42829">
    <property type="entry name" value="NADH-UBIQUINONE OXIDOREDUCTASE CHAIN 5"/>
    <property type="match status" value="1"/>
</dbReference>
<feature type="transmembrane region" description="Helical" evidence="6">
    <location>
        <begin position="200"/>
        <end position="225"/>
    </location>
</feature>
<dbReference type="PATRIC" id="fig|458.5.peg.2807"/>
<proteinExistence type="predicted"/>
<evidence type="ECO:0000313" key="10">
    <source>
        <dbReference type="Proteomes" id="UP000054608"/>
    </source>
</evidence>
<feature type="transmembrane region" description="Helical" evidence="6">
    <location>
        <begin position="263"/>
        <end position="282"/>
    </location>
</feature>
<dbReference type="GO" id="GO:0042773">
    <property type="term" value="P:ATP synthesis coupled electron transport"/>
    <property type="evidence" value="ECO:0007669"/>
    <property type="project" value="InterPro"/>
</dbReference>
<name>A0A0W0XMR5_9GAMM</name>
<feature type="transmembrane region" description="Helical" evidence="6">
    <location>
        <begin position="66"/>
        <end position="89"/>
    </location>
</feature>
<dbReference type="GO" id="GO:0016020">
    <property type="term" value="C:membrane"/>
    <property type="evidence" value="ECO:0007669"/>
    <property type="project" value="UniProtKB-SubCell"/>
</dbReference>
<feature type="domain" description="NADH-Ubiquinone oxidoreductase (complex I) chain 5 N-terminal" evidence="8">
    <location>
        <begin position="66"/>
        <end position="106"/>
    </location>
</feature>
<dbReference type="GO" id="GO:0003954">
    <property type="term" value="F:NADH dehydrogenase activity"/>
    <property type="evidence" value="ECO:0007669"/>
    <property type="project" value="TreeGrafter"/>
</dbReference>
<keyword evidence="10" id="KW-1185">Reference proteome</keyword>
<dbReference type="InterPro" id="IPR001516">
    <property type="entry name" value="Proton_antipo_N"/>
</dbReference>
<dbReference type="AlphaFoldDB" id="A0A0W0XMR5"/>
<gene>
    <name evidence="9" type="ORF">Lrub_2692</name>
</gene>
<dbReference type="Pfam" id="PF00662">
    <property type="entry name" value="Proton_antipo_N"/>
    <property type="match status" value="1"/>
</dbReference>
<feature type="transmembrane region" description="Helical" evidence="6">
    <location>
        <begin position="101"/>
        <end position="120"/>
    </location>
</feature>
<dbReference type="GO" id="GO:0012505">
    <property type="term" value="C:endomembrane system"/>
    <property type="evidence" value="ECO:0007669"/>
    <property type="project" value="UniProtKB-SubCell"/>
</dbReference>
<dbReference type="EMBL" id="LNYT01000022">
    <property type="protein sequence ID" value="KTD45895.1"/>
    <property type="molecule type" value="Genomic_DNA"/>
</dbReference>
<evidence type="ECO:0000256" key="2">
    <source>
        <dbReference type="ARBA" id="ARBA00022692"/>
    </source>
</evidence>
<protein>
    <submittedName>
        <fullName evidence="9">NADH-ubiquinone oxidoreductase chain 5</fullName>
    </submittedName>
</protein>
<comment type="subcellular location">
    <subcellularLocation>
        <location evidence="1">Endomembrane system</location>
        <topology evidence="1">Multi-pass membrane protein</topology>
    </subcellularLocation>
    <subcellularLocation>
        <location evidence="5">Membrane</location>
        <topology evidence="5">Multi-pass membrane protein</topology>
    </subcellularLocation>
</comment>
<evidence type="ECO:0000256" key="5">
    <source>
        <dbReference type="RuleBase" id="RU000320"/>
    </source>
</evidence>
<evidence type="ECO:0000256" key="4">
    <source>
        <dbReference type="ARBA" id="ARBA00023136"/>
    </source>
</evidence>
<feature type="transmembrane region" description="Helical" evidence="6">
    <location>
        <begin position="384"/>
        <end position="402"/>
    </location>
</feature>
<feature type="transmembrane region" description="Helical" evidence="6">
    <location>
        <begin position="6"/>
        <end position="27"/>
    </location>
</feature>
<dbReference type="PRINTS" id="PR01434">
    <property type="entry name" value="NADHDHGNASE5"/>
</dbReference>
<dbReference type="InterPro" id="IPR001750">
    <property type="entry name" value="ND/Mrp_TM"/>
</dbReference>
<keyword evidence="4 6" id="KW-0472">Membrane</keyword>
<feature type="transmembrane region" description="Helical" evidence="6">
    <location>
        <begin position="414"/>
        <end position="432"/>
    </location>
</feature>
<reference evidence="9 10" key="1">
    <citation type="submission" date="2015-11" db="EMBL/GenBank/DDBJ databases">
        <title>Genomic analysis of 38 Legionella species identifies large and diverse effector repertoires.</title>
        <authorList>
            <person name="Burstein D."/>
            <person name="Amaro F."/>
            <person name="Zusman T."/>
            <person name="Lifshitz Z."/>
            <person name="Cohen O."/>
            <person name="Gilbert J.A."/>
            <person name="Pupko T."/>
            <person name="Shuman H.A."/>
            <person name="Segal G."/>
        </authorList>
    </citation>
    <scope>NUCLEOTIDE SEQUENCE [LARGE SCALE GENOMIC DNA]</scope>
    <source>
        <strain evidence="9 10">WA-270A-C2</strain>
    </source>
</reference>
<dbReference type="STRING" id="458.Lrub_2692"/>
<evidence type="ECO:0000313" key="9">
    <source>
        <dbReference type="EMBL" id="KTD45895.1"/>
    </source>
</evidence>
<feature type="domain" description="NADH:quinone oxidoreductase/Mrp antiporter transmembrane" evidence="7">
    <location>
        <begin position="122"/>
        <end position="342"/>
    </location>
</feature>
<dbReference type="PANTHER" id="PTHR42829:SF1">
    <property type="entry name" value="INORGANIC CARBON TRANSPORTER SUBUNIT DABB-RELATED"/>
    <property type="match status" value="1"/>
</dbReference>
<evidence type="ECO:0000256" key="1">
    <source>
        <dbReference type="ARBA" id="ARBA00004127"/>
    </source>
</evidence>